<comment type="cofactor">
    <cofactor evidence="2">
        <name>Mg(2+)</name>
        <dbReference type="ChEBI" id="CHEBI:18420"/>
    </cofactor>
</comment>
<gene>
    <name evidence="8" type="ORF">UFOPK3992_00008</name>
</gene>
<dbReference type="SUPFAM" id="SSF53223">
    <property type="entry name" value="Aminoacid dehydrogenase-like, N-terminal domain"/>
    <property type="match status" value="1"/>
</dbReference>
<evidence type="ECO:0000259" key="7">
    <source>
        <dbReference type="SMART" id="SM01274"/>
    </source>
</evidence>
<evidence type="ECO:0000256" key="4">
    <source>
        <dbReference type="ARBA" id="ARBA00022723"/>
    </source>
</evidence>
<dbReference type="InterPro" id="IPR037062">
    <property type="entry name" value="Malic_N_dom_sf"/>
</dbReference>
<keyword evidence="4" id="KW-0479">Metal-binding</keyword>
<dbReference type="PROSITE" id="PS00331">
    <property type="entry name" value="MALIC_ENZYMES"/>
    <property type="match status" value="1"/>
</dbReference>
<feature type="domain" description="Malic enzyme NAD-binding" evidence="6">
    <location>
        <begin position="167"/>
        <end position="387"/>
    </location>
</feature>
<dbReference type="AlphaFoldDB" id="A0A6J7NB64"/>
<dbReference type="InterPro" id="IPR012301">
    <property type="entry name" value="Malic_N_dom"/>
</dbReference>
<comment type="cofactor">
    <cofactor evidence="1">
        <name>Mn(2+)</name>
        <dbReference type="ChEBI" id="CHEBI:29035"/>
    </cofactor>
</comment>
<protein>
    <submittedName>
        <fullName evidence="8">Unannotated protein</fullName>
    </submittedName>
</protein>
<dbReference type="GO" id="GO:0016616">
    <property type="term" value="F:oxidoreductase activity, acting on the CH-OH group of donors, NAD or NADP as acceptor"/>
    <property type="evidence" value="ECO:0007669"/>
    <property type="project" value="InterPro"/>
</dbReference>
<dbReference type="PIRSF" id="PIRSF000106">
    <property type="entry name" value="ME"/>
    <property type="match status" value="1"/>
</dbReference>
<dbReference type="PANTHER" id="PTHR43237">
    <property type="entry name" value="NADP-DEPENDENT MALIC ENZYME"/>
    <property type="match status" value="1"/>
</dbReference>
<reference evidence="8" key="1">
    <citation type="submission" date="2020-05" db="EMBL/GenBank/DDBJ databases">
        <authorList>
            <person name="Chiriac C."/>
            <person name="Salcher M."/>
            <person name="Ghai R."/>
            <person name="Kavagutti S V."/>
        </authorList>
    </citation>
    <scope>NUCLEOTIDE SEQUENCE</scope>
</reference>
<proteinExistence type="inferred from homology"/>
<dbReference type="Pfam" id="PF03949">
    <property type="entry name" value="Malic_M"/>
    <property type="match status" value="1"/>
</dbReference>
<dbReference type="InterPro" id="IPR046346">
    <property type="entry name" value="Aminoacid_DH-like_N_sf"/>
</dbReference>
<name>A0A6J7NB64_9ZZZZ</name>
<comment type="similarity">
    <text evidence="3">Belongs to the malic enzymes family.</text>
</comment>
<dbReference type="CDD" id="cd05311">
    <property type="entry name" value="NAD_bind_2_malic_enz"/>
    <property type="match status" value="1"/>
</dbReference>
<dbReference type="SUPFAM" id="SSF51735">
    <property type="entry name" value="NAD(P)-binding Rossmann-fold domains"/>
    <property type="match status" value="1"/>
</dbReference>
<dbReference type="Pfam" id="PF00390">
    <property type="entry name" value="malic"/>
    <property type="match status" value="1"/>
</dbReference>
<dbReference type="InterPro" id="IPR001891">
    <property type="entry name" value="Malic_OxRdtase"/>
</dbReference>
<evidence type="ECO:0000256" key="5">
    <source>
        <dbReference type="ARBA" id="ARBA00023002"/>
    </source>
</evidence>
<accession>A0A6J7NB64</accession>
<evidence type="ECO:0000259" key="6">
    <source>
        <dbReference type="SMART" id="SM00919"/>
    </source>
</evidence>
<feature type="domain" description="Malic enzyme N-terminal" evidence="7">
    <location>
        <begin position="22"/>
        <end position="155"/>
    </location>
</feature>
<dbReference type="GO" id="GO:0046872">
    <property type="term" value="F:metal ion binding"/>
    <property type="evidence" value="ECO:0007669"/>
    <property type="project" value="UniProtKB-KW"/>
</dbReference>
<dbReference type="GO" id="GO:0004470">
    <property type="term" value="F:malic enzyme activity"/>
    <property type="evidence" value="ECO:0007669"/>
    <property type="project" value="InterPro"/>
</dbReference>
<evidence type="ECO:0000313" key="8">
    <source>
        <dbReference type="EMBL" id="CAB4990396.1"/>
    </source>
</evidence>
<dbReference type="InterPro" id="IPR051674">
    <property type="entry name" value="Malate_Decarboxylase"/>
</dbReference>
<evidence type="ECO:0000256" key="3">
    <source>
        <dbReference type="ARBA" id="ARBA00008785"/>
    </source>
</evidence>
<evidence type="ECO:0000256" key="1">
    <source>
        <dbReference type="ARBA" id="ARBA00001936"/>
    </source>
</evidence>
<dbReference type="InterPro" id="IPR015884">
    <property type="entry name" value="Malic_enzyme_CS"/>
</dbReference>
<dbReference type="InterPro" id="IPR045213">
    <property type="entry name" value="Malic_NAD-bd_bact_type"/>
</dbReference>
<organism evidence="8">
    <name type="scientific">freshwater metagenome</name>
    <dbReference type="NCBI Taxonomy" id="449393"/>
    <lineage>
        <taxon>unclassified sequences</taxon>
        <taxon>metagenomes</taxon>
        <taxon>ecological metagenomes</taxon>
    </lineage>
</organism>
<keyword evidence="5" id="KW-0560">Oxidoreductase</keyword>
<dbReference type="Gene3D" id="3.40.50.720">
    <property type="entry name" value="NAD(P)-binding Rossmann-like Domain"/>
    <property type="match status" value="1"/>
</dbReference>
<dbReference type="SMART" id="SM01274">
    <property type="entry name" value="malic"/>
    <property type="match status" value="1"/>
</dbReference>
<dbReference type="EMBL" id="CAFBOZ010000001">
    <property type="protein sequence ID" value="CAB4990396.1"/>
    <property type="molecule type" value="Genomic_DNA"/>
</dbReference>
<dbReference type="Gene3D" id="3.40.50.10380">
    <property type="entry name" value="Malic enzyme, N-terminal domain"/>
    <property type="match status" value="1"/>
</dbReference>
<dbReference type="GO" id="GO:0051287">
    <property type="term" value="F:NAD binding"/>
    <property type="evidence" value="ECO:0007669"/>
    <property type="project" value="InterPro"/>
</dbReference>
<dbReference type="InterPro" id="IPR012302">
    <property type="entry name" value="Malic_NAD-bd"/>
</dbReference>
<sequence>MPSQPIDPSSFDTDPAFPLHRGGKIEVRPAVRIRDVAGLSLAYTPGVARVSEAIAADPSLAYDFTWKGNTVLVVTDGTAVLGLGDIGPLAALPVMEGKALLFKEFGGVDAVPICLDTKDVEEIIDTVVRIAPAYGGVNLEDISAPRCFEIERRLQERLDIPIFHDDQHGTAVVVLAALINAARVTGRSLGDLRVVMSGAGAAGVAVSSMLLDAGIGDIAIADTQGIIHHSRADLTDVKQLLAERSNLGELTGTMVEALAGADVFIGLSSGRVPDEAVASMAPNSIVFALANPVPEVHPDVARRTAAVVATGRSDFPNQINNVLAFPGIFRGALDVRATRITEGMKLAAAKALADMVGDALSPDHIIPSVFDRRVGLEVASAVAAQARVDGVARL</sequence>
<dbReference type="InterPro" id="IPR036291">
    <property type="entry name" value="NAD(P)-bd_dom_sf"/>
</dbReference>
<evidence type="ECO:0000256" key="2">
    <source>
        <dbReference type="ARBA" id="ARBA00001946"/>
    </source>
</evidence>
<dbReference type="SMART" id="SM00919">
    <property type="entry name" value="Malic_M"/>
    <property type="match status" value="1"/>
</dbReference>
<dbReference type="PANTHER" id="PTHR43237:SF4">
    <property type="entry name" value="NADP-DEPENDENT MALIC ENZYME"/>
    <property type="match status" value="1"/>
</dbReference>